<evidence type="ECO:0000313" key="1">
    <source>
        <dbReference type="EMBL" id="MPN57654.1"/>
    </source>
</evidence>
<comment type="caution">
    <text evidence="1">The sequence shown here is derived from an EMBL/GenBank/DDBJ whole genome shotgun (WGS) entry which is preliminary data.</text>
</comment>
<reference evidence="1" key="1">
    <citation type="submission" date="2019-08" db="EMBL/GenBank/DDBJ databases">
        <authorList>
            <person name="Kucharzyk K."/>
            <person name="Murdoch R.W."/>
            <person name="Higgins S."/>
            <person name="Loffler F."/>
        </authorList>
    </citation>
    <scope>NUCLEOTIDE SEQUENCE</scope>
</reference>
<organism evidence="1">
    <name type="scientific">bioreactor metagenome</name>
    <dbReference type="NCBI Taxonomy" id="1076179"/>
    <lineage>
        <taxon>unclassified sequences</taxon>
        <taxon>metagenomes</taxon>
        <taxon>ecological metagenomes</taxon>
    </lineage>
</organism>
<accession>A0A645JB27</accession>
<proteinExistence type="predicted"/>
<protein>
    <submittedName>
        <fullName evidence="1">Uncharacterized protein</fullName>
    </submittedName>
</protein>
<gene>
    <name evidence="1" type="ORF">SDC9_205348</name>
</gene>
<dbReference type="AlphaFoldDB" id="A0A645JB27"/>
<dbReference type="EMBL" id="VSSQ01129460">
    <property type="protein sequence ID" value="MPN57654.1"/>
    <property type="molecule type" value="Genomic_DNA"/>
</dbReference>
<name>A0A645JB27_9ZZZZ</name>
<sequence>MKGVNIPNFRRITLFNNLQRFGITAANDRTAGLTTMEKLPFGDFFGLGSMGNKDNLNMLIFPADKLVQ</sequence>